<evidence type="ECO:0000256" key="2">
    <source>
        <dbReference type="SAM" id="SignalP"/>
    </source>
</evidence>
<dbReference type="RefSeq" id="WP_011366392.1">
    <property type="nucleotide sequence ID" value="NC_007519.1"/>
</dbReference>
<protein>
    <submittedName>
        <fullName evidence="4">ABC-type transporter, periplasmic subunit family 3</fullName>
    </submittedName>
</protein>
<dbReference type="Gene3D" id="3.40.190.10">
    <property type="entry name" value="Periplasmic binding protein-like II"/>
    <property type="match status" value="2"/>
</dbReference>
<feature type="compositionally biased region" description="Low complexity" evidence="1">
    <location>
        <begin position="261"/>
        <end position="275"/>
    </location>
</feature>
<feature type="region of interest" description="Disordered" evidence="1">
    <location>
        <begin position="243"/>
        <end position="275"/>
    </location>
</feature>
<dbReference type="Pfam" id="PF00497">
    <property type="entry name" value="SBP_bac_3"/>
    <property type="match status" value="1"/>
</dbReference>
<dbReference type="Proteomes" id="UP000002710">
    <property type="component" value="Chromosome"/>
</dbReference>
<feature type="chain" id="PRO_5004220116" evidence="2">
    <location>
        <begin position="27"/>
        <end position="275"/>
    </location>
</feature>
<organism evidence="4 5">
    <name type="scientific">Oleidesulfovibrio alaskensis (strain ATCC BAA-1058 / DSM 17464 / G20)</name>
    <name type="common">Desulfovibrio alaskensis</name>
    <dbReference type="NCBI Taxonomy" id="207559"/>
    <lineage>
        <taxon>Bacteria</taxon>
        <taxon>Pseudomonadati</taxon>
        <taxon>Thermodesulfobacteriota</taxon>
        <taxon>Desulfovibrionia</taxon>
        <taxon>Desulfovibrionales</taxon>
        <taxon>Desulfovibrionaceae</taxon>
        <taxon>Oleidesulfovibrio</taxon>
    </lineage>
</organism>
<sequence length="275" mass="29944">MKRPVGLFVSSISAVLIIFLCAPVSADDRQEIAPLLFATQEFPPYAYTEHGRPAGTVVKAVLAACAEAGFPCSVAVYPWGRAQSKVRNGQADGLFPVVRTRSRDRWLRFSVPVSTVEYGFFVHENDPVQLVSAADMAGYRVSVYGPSNTSQTLEALNRNRMFTIDRQPASLTGFLKLEKGRVDAVFSNKAVGETLISLHNLRGLRYAGTAATTYYYVGFSRKTIRDPVLKRFNEALRSLPAHYGLPVPDPLRQDGDDAQPASAGAEEQAGNAAGE</sequence>
<gene>
    <name evidence="4" type="ordered locus">Dde_0241</name>
</gene>
<dbReference type="PANTHER" id="PTHR38834">
    <property type="entry name" value="PERIPLASMIC SUBSTRATE BINDING PROTEIN FAMILY 3"/>
    <property type="match status" value="1"/>
</dbReference>
<proteinExistence type="predicted"/>
<accession>Q316V4</accession>
<dbReference type="InterPro" id="IPR001638">
    <property type="entry name" value="Solute-binding_3/MltF_N"/>
</dbReference>
<dbReference type="SUPFAM" id="SSF53850">
    <property type="entry name" value="Periplasmic binding protein-like II"/>
    <property type="match status" value="1"/>
</dbReference>
<dbReference type="AlphaFoldDB" id="Q316V4"/>
<dbReference type="PANTHER" id="PTHR38834:SF3">
    <property type="entry name" value="SOLUTE-BINDING PROTEIN FAMILY 3_N-TERMINAL DOMAIN-CONTAINING PROTEIN"/>
    <property type="match status" value="1"/>
</dbReference>
<keyword evidence="5" id="KW-1185">Reference proteome</keyword>
<evidence type="ECO:0000313" key="5">
    <source>
        <dbReference type="Proteomes" id="UP000002710"/>
    </source>
</evidence>
<dbReference type="SMART" id="SM00062">
    <property type="entry name" value="PBPb"/>
    <property type="match status" value="1"/>
</dbReference>
<name>Q316V4_OLEA2</name>
<feature type="domain" description="Solute-binding protein family 3/N-terminal" evidence="3">
    <location>
        <begin position="34"/>
        <end position="247"/>
    </location>
</feature>
<keyword evidence="2" id="KW-0732">Signal</keyword>
<evidence type="ECO:0000256" key="1">
    <source>
        <dbReference type="SAM" id="MobiDB-lite"/>
    </source>
</evidence>
<dbReference type="EMBL" id="CP000112">
    <property type="protein sequence ID" value="ABB37042.1"/>
    <property type="molecule type" value="Genomic_DNA"/>
</dbReference>
<dbReference type="eggNOG" id="COG0834">
    <property type="taxonomic scope" value="Bacteria"/>
</dbReference>
<dbReference type="HOGENOM" id="CLU_064076_6_0_7"/>
<evidence type="ECO:0000259" key="3">
    <source>
        <dbReference type="SMART" id="SM00062"/>
    </source>
</evidence>
<dbReference type="STRING" id="207559.Dde_0241"/>
<dbReference type="KEGG" id="dde:Dde_0241"/>
<evidence type="ECO:0000313" key="4">
    <source>
        <dbReference type="EMBL" id="ABB37042.1"/>
    </source>
</evidence>
<feature type="signal peptide" evidence="2">
    <location>
        <begin position="1"/>
        <end position="26"/>
    </location>
</feature>
<reference evidence="4 5" key="1">
    <citation type="journal article" date="2011" name="J. Bacteriol.">
        <title>Complete genome sequence and updated annotation of Desulfovibrio alaskensis G20.</title>
        <authorList>
            <person name="Hauser L.J."/>
            <person name="Land M.L."/>
            <person name="Brown S.D."/>
            <person name="Larimer F."/>
            <person name="Keller K.L."/>
            <person name="Rapp-Giles B.J."/>
            <person name="Price M.N."/>
            <person name="Lin M."/>
            <person name="Bruce D.C."/>
            <person name="Detter J.C."/>
            <person name="Tapia R."/>
            <person name="Han C.S."/>
            <person name="Goodwin L.A."/>
            <person name="Cheng J.F."/>
            <person name="Pitluck S."/>
            <person name="Copeland A."/>
            <person name="Lucas S."/>
            <person name="Nolan M."/>
            <person name="Lapidus A.L."/>
            <person name="Palumbo A.V."/>
            <person name="Wall J.D."/>
        </authorList>
    </citation>
    <scope>NUCLEOTIDE SEQUENCE [LARGE SCALE GENOMIC DNA]</scope>
    <source>
        <strain evidence="5">ATCC BAA 1058 / DSM 17464 / G20</strain>
    </source>
</reference>